<gene>
    <name evidence="1" type="ordered locus">EHR_01710</name>
</gene>
<keyword evidence="2" id="KW-1185">Reference proteome</keyword>
<dbReference type="EMBL" id="CP003504">
    <property type="protein sequence ID" value="AFM69332.1"/>
    <property type="molecule type" value="Genomic_DNA"/>
</dbReference>
<dbReference type="Proteomes" id="UP000002895">
    <property type="component" value="Chromosome"/>
</dbReference>
<evidence type="ECO:0000313" key="2">
    <source>
        <dbReference type="Proteomes" id="UP000002895"/>
    </source>
</evidence>
<dbReference type="KEGG" id="ehr:EHR_01710"/>
<evidence type="ECO:0000313" key="1">
    <source>
        <dbReference type="EMBL" id="AFM69332.1"/>
    </source>
</evidence>
<reference evidence="1 2" key="1">
    <citation type="journal article" date="2012" name="J. Bacteriol.">
        <title>Genome sequence of Enterococcus hirae (Streptococcus faecalis) ATCC 9790, a model organism for the study of ion transport, bioenergetics, and copper homeostasis.</title>
        <authorList>
            <person name="Gaechter T."/>
            <person name="Wunderlin C."/>
            <person name="Schmidheini T."/>
            <person name="Solioz M."/>
        </authorList>
    </citation>
    <scope>NUCLEOTIDE SEQUENCE [LARGE SCALE GENOMIC DNA]</scope>
    <source>
        <strain evidence="2">ATCC 9790 / DSM 20160 / JCM 8729 / LMG 6399 / NBRC 3181 / NCIMB 6459 / NCDO 1258 / NCTC 12367 / WDCM 00089 / R</strain>
    </source>
</reference>
<sequence>MNEEYFTETNKIIFPTPLNVAKLLKILTDETTVLQVRVTKRRGSQQLLEYVESYKKWNFYQIELVSKNH</sequence>
<name>I6SVB9_ENTHA</name>
<organism evidence="1 2">
    <name type="scientific">Enterococcus hirae (strain ATCC 9790 / DSM 20160 / JCM 8729 / LMG 6399 / NBRC 3181 / NCIMB 6459 / NCDO 1258 / NCTC 12367 / WDCM 00089 / R)</name>
    <dbReference type="NCBI Taxonomy" id="768486"/>
    <lineage>
        <taxon>Bacteria</taxon>
        <taxon>Bacillati</taxon>
        <taxon>Bacillota</taxon>
        <taxon>Bacilli</taxon>
        <taxon>Lactobacillales</taxon>
        <taxon>Enterococcaceae</taxon>
        <taxon>Enterococcus</taxon>
    </lineage>
</organism>
<dbReference type="AlphaFoldDB" id="I6SVB9"/>
<dbReference type="eggNOG" id="COG2188">
    <property type="taxonomic scope" value="Bacteria"/>
</dbReference>
<protein>
    <submittedName>
        <fullName evidence="1">GntR family transcriptional regulator</fullName>
    </submittedName>
</protein>
<accession>I6SVB9</accession>
<dbReference type="HOGENOM" id="CLU_2769466_0_0_9"/>
<proteinExistence type="predicted"/>